<proteinExistence type="predicted"/>
<protein>
    <submittedName>
        <fullName evidence="1">Uncharacterized protein</fullName>
    </submittedName>
</protein>
<keyword evidence="2" id="KW-1185">Reference proteome</keyword>
<gene>
    <name evidence="1" type="ORF">EUTSA_v10026697mg</name>
</gene>
<evidence type="ECO:0000313" key="2">
    <source>
        <dbReference type="Proteomes" id="UP000030689"/>
    </source>
</evidence>
<dbReference type="Gramene" id="ESQ56401">
    <property type="protein sequence ID" value="ESQ56401"/>
    <property type="gene ID" value="EUTSA_v10026697mg"/>
</dbReference>
<evidence type="ECO:0000313" key="1">
    <source>
        <dbReference type="EMBL" id="ESQ56401.1"/>
    </source>
</evidence>
<dbReference type="Proteomes" id="UP000030689">
    <property type="component" value="Unassembled WGS sequence"/>
</dbReference>
<sequence>MGEMFTREAPSIKPLILQIHLNNFSCLKSSSGRKLERFISIDRDLNPGCSRIYSLHIPKSFSDGPEIFLQPEMSWDAQNSVP</sequence>
<dbReference type="AlphaFoldDB" id="V4P9P1"/>
<organism evidence="1 2">
    <name type="scientific">Eutrema salsugineum</name>
    <name type="common">Saltwater cress</name>
    <name type="synonym">Sisymbrium salsugineum</name>
    <dbReference type="NCBI Taxonomy" id="72664"/>
    <lineage>
        <taxon>Eukaryota</taxon>
        <taxon>Viridiplantae</taxon>
        <taxon>Streptophyta</taxon>
        <taxon>Embryophyta</taxon>
        <taxon>Tracheophyta</taxon>
        <taxon>Spermatophyta</taxon>
        <taxon>Magnoliopsida</taxon>
        <taxon>eudicotyledons</taxon>
        <taxon>Gunneridae</taxon>
        <taxon>Pentapetalae</taxon>
        <taxon>rosids</taxon>
        <taxon>malvids</taxon>
        <taxon>Brassicales</taxon>
        <taxon>Brassicaceae</taxon>
        <taxon>Eutremeae</taxon>
        <taxon>Eutrema</taxon>
    </lineage>
</organism>
<dbReference type="KEGG" id="eus:EUTSA_v10026697mg"/>
<reference evidence="1 2" key="1">
    <citation type="journal article" date="2013" name="Front. Plant Sci.">
        <title>The Reference Genome of the Halophytic Plant Eutrema salsugineum.</title>
        <authorList>
            <person name="Yang R."/>
            <person name="Jarvis D.E."/>
            <person name="Chen H."/>
            <person name="Beilstein M.A."/>
            <person name="Grimwood J."/>
            <person name="Jenkins J."/>
            <person name="Shu S."/>
            <person name="Prochnik S."/>
            <person name="Xin M."/>
            <person name="Ma C."/>
            <person name="Schmutz J."/>
            <person name="Wing R.A."/>
            <person name="Mitchell-Olds T."/>
            <person name="Schumaker K.S."/>
            <person name="Wang X."/>
        </authorList>
    </citation>
    <scope>NUCLEOTIDE SEQUENCE [LARGE SCALE GENOMIC DNA]</scope>
</reference>
<accession>V4P9P1</accession>
<name>V4P9P1_EUTSA</name>
<dbReference type="EMBL" id="KI517384">
    <property type="protein sequence ID" value="ESQ56401.1"/>
    <property type="molecule type" value="Genomic_DNA"/>
</dbReference>